<dbReference type="Pfam" id="PF09974">
    <property type="entry name" value="DUF2209"/>
    <property type="match status" value="1"/>
</dbReference>
<evidence type="ECO:0000313" key="1">
    <source>
        <dbReference type="EMBL" id="HII70385.1"/>
    </source>
</evidence>
<protein>
    <submittedName>
        <fullName evidence="1">DUF2209 family protein</fullName>
    </submittedName>
</protein>
<dbReference type="RefSeq" id="WP_011018825.1">
    <property type="nucleotide sequence ID" value="NZ_DUJS01000004.1"/>
</dbReference>
<evidence type="ECO:0000313" key="2">
    <source>
        <dbReference type="Proteomes" id="UP000619545"/>
    </source>
</evidence>
<dbReference type="EMBL" id="DUJS01000004">
    <property type="protein sequence ID" value="HII70385.1"/>
    <property type="molecule type" value="Genomic_DNA"/>
</dbReference>
<dbReference type="Proteomes" id="UP000619545">
    <property type="component" value="Unassembled WGS sequence"/>
</dbReference>
<dbReference type="OMA" id="INIAHHV"/>
<dbReference type="InterPro" id="IPR014514">
    <property type="entry name" value="UCP021940"/>
</dbReference>
<name>A0A832WKR0_9EURY</name>
<gene>
    <name evidence="1" type="ORF">HA336_04040</name>
</gene>
<proteinExistence type="predicted"/>
<accession>A0A832WKR0</accession>
<dbReference type="GeneID" id="1477758"/>
<dbReference type="PIRSF" id="PIRSF021940">
    <property type="entry name" value="UCP021940"/>
    <property type="match status" value="1"/>
</dbReference>
<organism evidence="1 2">
    <name type="scientific">Methanopyrus kandleri</name>
    <dbReference type="NCBI Taxonomy" id="2320"/>
    <lineage>
        <taxon>Archaea</taxon>
        <taxon>Methanobacteriati</taxon>
        <taxon>Methanobacteriota</taxon>
        <taxon>Methanomada group</taxon>
        <taxon>Methanopyri</taxon>
        <taxon>Methanopyrales</taxon>
        <taxon>Methanopyraceae</taxon>
        <taxon>Methanopyrus</taxon>
    </lineage>
</organism>
<sequence>MNIVGVDVSGRHAEEDGHYNRITACVSAEVDGFNVFTVRDVNVFVVCTREPPNLRTLTEEVSRALNGLDKDDEYMVVAEPGEFFGEPEWRVSALLGAPFKYAETVAEREVVEMAHKLAYGVYRGVKMGLKVAQSPSGGFG</sequence>
<comment type="caution">
    <text evidence="1">The sequence shown here is derived from an EMBL/GenBank/DDBJ whole genome shotgun (WGS) entry which is preliminary data.</text>
</comment>
<reference evidence="1" key="1">
    <citation type="journal article" date="2020" name="bioRxiv">
        <title>A rank-normalized archaeal taxonomy based on genome phylogeny resolves widespread incomplete and uneven classifications.</title>
        <authorList>
            <person name="Rinke C."/>
            <person name="Chuvochina M."/>
            <person name="Mussig A.J."/>
            <person name="Chaumeil P.-A."/>
            <person name="Waite D.W."/>
            <person name="Whitman W.B."/>
            <person name="Parks D.H."/>
            <person name="Hugenholtz P."/>
        </authorList>
    </citation>
    <scope>NUCLEOTIDE SEQUENCE</scope>
    <source>
        <strain evidence="1">UBA8853</strain>
    </source>
</reference>
<dbReference type="AlphaFoldDB" id="A0A832WKR0"/>